<evidence type="ECO:0000259" key="1">
    <source>
        <dbReference type="Pfam" id="PF00535"/>
    </source>
</evidence>
<keyword evidence="2" id="KW-0808">Transferase</keyword>
<evidence type="ECO:0000313" key="2">
    <source>
        <dbReference type="EMBL" id="EMB17751.1"/>
    </source>
</evidence>
<accession>M2A813</accession>
<dbReference type="RefSeq" id="WP_008655218.1">
    <property type="nucleotide sequence ID" value="NZ_ANMO01000089.1"/>
</dbReference>
<reference evidence="2" key="1">
    <citation type="submission" date="2012-11" db="EMBL/GenBank/DDBJ databases">
        <title>Permanent draft genomes of Rhodopirellula europaea strain SH398 and 6C.</title>
        <authorList>
            <person name="Richter M."/>
            <person name="Richter-Heitmann T."/>
            <person name="Frank C."/>
            <person name="Harder J."/>
            <person name="Glockner F.O."/>
        </authorList>
    </citation>
    <scope>NUCLEOTIDE SEQUENCE</scope>
    <source>
        <strain evidence="2">6C</strain>
    </source>
</reference>
<dbReference type="SUPFAM" id="SSF53448">
    <property type="entry name" value="Nucleotide-diphospho-sugar transferases"/>
    <property type="match status" value="1"/>
</dbReference>
<dbReference type="Gene3D" id="3.90.550.10">
    <property type="entry name" value="Spore Coat Polysaccharide Biosynthesis Protein SpsA, Chain A"/>
    <property type="match status" value="1"/>
</dbReference>
<evidence type="ECO:0000313" key="3">
    <source>
        <dbReference type="Proteomes" id="UP000011529"/>
    </source>
</evidence>
<name>M2A813_9BACT</name>
<feature type="domain" description="Glycosyltransferase 2-like" evidence="1">
    <location>
        <begin position="21"/>
        <end position="137"/>
    </location>
</feature>
<organism evidence="2 3">
    <name type="scientific">Rhodopirellula europaea 6C</name>
    <dbReference type="NCBI Taxonomy" id="1263867"/>
    <lineage>
        <taxon>Bacteria</taxon>
        <taxon>Pseudomonadati</taxon>
        <taxon>Planctomycetota</taxon>
        <taxon>Planctomycetia</taxon>
        <taxon>Pirellulales</taxon>
        <taxon>Pirellulaceae</taxon>
        <taxon>Rhodopirellula</taxon>
    </lineage>
</organism>
<dbReference type="InterPro" id="IPR001173">
    <property type="entry name" value="Glyco_trans_2-like"/>
</dbReference>
<dbReference type="Pfam" id="PF00535">
    <property type="entry name" value="Glycos_transf_2"/>
    <property type="match status" value="1"/>
</dbReference>
<protein>
    <submittedName>
        <fullName evidence="2">Glycosyltransferase</fullName>
    </submittedName>
</protein>
<reference evidence="2" key="2">
    <citation type="journal article" date="2013" name="Mar. Genomics">
        <title>Expression of sulfatases in Rhodopirellula baltica and the diversity of sulfatases in the genus Rhodopirellula.</title>
        <authorList>
            <person name="Wegner C.E."/>
            <person name="Richter-Heitmann T."/>
            <person name="Klindworth A."/>
            <person name="Klockow C."/>
            <person name="Richter M."/>
            <person name="Achstetter T."/>
            <person name="Glockner F.O."/>
            <person name="Harder J."/>
        </authorList>
    </citation>
    <scope>NUCLEOTIDE SEQUENCE [LARGE SCALE GENOMIC DNA]</scope>
    <source>
        <strain evidence="2">6C</strain>
    </source>
</reference>
<dbReference type="PANTHER" id="PTHR22916">
    <property type="entry name" value="GLYCOSYLTRANSFERASE"/>
    <property type="match status" value="1"/>
</dbReference>
<dbReference type="GO" id="GO:0016758">
    <property type="term" value="F:hexosyltransferase activity"/>
    <property type="evidence" value="ECO:0007669"/>
    <property type="project" value="UniProtKB-ARBA"/>
</dbReference>
<dbReference type="PATRIC" id="fig|1263867.3.peg.1604"/>
<comment type="caution">
    <text evidence="2">The sequence shown here is derived from an EMBL/GenBank/DDBJ whole genome shotgun (WGS) entry which is preliminary data.</text>
</comment>
<proteinExistence type="predicted"/>
<dbReference type="EMBL" id="ANMO01000089">
    <property type="protein sequence ID" value="EMB17751.1"/>
    <property type="molecule type" value="Genomic_DNA"/>
</dbReference>
<dbReference type="Proteomes" id="UP000011529">
    <property type="component" value="Unassembled WGS sequence"/>
</dbReference>
<gene>
    <name evidence="2" type="ORF">RE6C_01518</name>
</gene>
<dbReference type="PANTHER" id="PTHR22916:SF3">
    <property type="entry name" value="UDP-GLCNAC:BETAGAL BETA-1,3-N-ACETYLGLUCOSAMINYLTRANSFERASE-LIKE PROTEIN 1"/>
    <property type="match status" value="1"/>
</dbReference>
<dbReference type="InterPro" id="IPR029044">
    <property type="entry name" value="Nucleotide-diphossugar_trans"/>
</dbReference>
<sequence>MPNSLPLVQQNTYKSERPKVSVCCITYNHRKFIEQCIAGILTQETDFRVEILIHDDASTDGTSQIVRRYAEQYPHLIKCICQEVNQYSKGERAFPRLIAQSKGDYIAFCEGDDFWNCSRKLQDQAKFLAENQEYAICFHDTDMVDEDGKLISGSLLDRAVAETPVYTAEDIIGGKQIPTLSAMFVNRPIRFVRQYFSITNEDNYIFSMLSEYGNAYKIEGNRGSYRRHGGGVWSSMPQCQQRLAAMASKRAITIGISSQYRSFAAFRYGRHAARTFLFSLALLEIKPAAKSLLHYLESLVLCLFYSLHYHKGPIAGMARFASLLIPPARLLSRSSK</sequence>
<keyword evidence="3" id="KW-1185">Reference proteome</keyword>
<dbReference type="AlphaFoldDB" id="M2A813"/>